<dbReference type="Pfam" id="PF01213">
    <property type="entry name" value="CAP_N-CM"/>
    <property type="match status" value="1"/>
</dbReference>
<dbReference type="GO" id="GO:0003779">
    <property type="term" value="F:actin binding"/>
    <property type="evidence" value="ECO:0007669"/>
    <property type="project" value="InterPro"/>
</dbReference>
<dbReference type="PROSITE" id="PS01088">
    <property type="entry name" value="CAP_1"/>
    <property type="match status" value="1"/>
</dbReference>
<dbReference type="FunFam" id="1.25.40.330:FF:000001">
    <property type="entry name" value="Adenylyl cyclase-associated protein"/>
    <property type="match status" value="1"/>
</dbReference>
<evidence type="ECO:0000313" key="6">
    <source>
        <dbReference type="Proteomes" id="UP000236161"/>
    </source>
</evidence>
<keyword evidence="6" id="KW-1185">Reference proteome</keyword>
<evidence type="ECO:0000256" key="1">
    <source>
        <dbReference type="ARBA" id="ARBA00007659"/>
    </source>
</evidence>
<dbReference type="GO" id="GO:0008179">
    <property type="term" value="F:adenylate cyclase binding"/>
    <property type="evidence" value="ECO:0007669"/>
    <property type="project" value="TreeGrafter"/>
</dbReference>
<protein>
    <recommendedName>
        <fullName evidence="2">Adenylyl cyclase-associated protein</fullName>
    </recommendedName>
</protein>
<dbReference type="InterPro" id="IPR001837">
    <property type="entry name" value="Adenylate_cyclase-assoc_CAP"/>
</dbReference>
<dbReference type="InterPro" id="IPR016098">
    <property type="entry name" value="CAP/MinC_C"/>
</dbReference>
<evidence type="ECO:0000259" key="4">
    <source>
        <dbReference type="PROSITE" id="PS51329"/>
    </source>
</evidence>
<reference evidence="5 6" key="1">
    <citation type="journal article" date="2017" name="Nature">
        <title>The Apostasia genome and the evolution of orchids.</title>
        <authorList>
            <person name="Zhang G.Q."/>
            <person name="Liu K.W."/>
            <person name="Li Z."/>
            <person name="Lohaus R."/>
            <person name="Hsiao Y.Y."/>
            <person name="Niu S.C."/>
            <person name="Wang J.Y."/>
            <person name="Lin Y.C."/>
            <person name="Xu Q."/>
            <person name="Chen L.J."/>
            <person name="Yoshida K."/>
            <person name="Fujiwara S."/>
            <person name="Wang Z.W."/>
            <person name="Zhang Y.Q."/>
            <person name="Mitsuda N."/>
            <person name="Wang M."/>
            <person name="Liu G.H."/>
            <person name="Pecoraro L."/>
            <person name="Huang H.X."/>
            <person name="Xiao X.J."/>
            <person name="Lin M."/>
            <person name="Wu X.Y."/>
            <person name="Wu W.L."/>
            <person name="Chen Y.Y."/>
            <person name="Chang S.B."/>
            <person name="Sakamoto S."/>
            <person name="Ohme-Takagi M."/>
            <person name="Yagi M."/>
            <person name="Zeng S.J."/>
            <person name="Shen C.Y."/>
            <person name="Yeh C.M."/>
            <person name="Luo Y.B."/>
            <person name="Tsai W.C."/>
            <person name="Van de Peer Y."/>
            <person name="Liu Z.J."/>
        </authorList>
    </citation>
    <scope>NUCLEOTIDE SEQUENCE [LARGE SCALE GENOMIC DNA]</scope>
    <source>
        <strain evidence="6">cv. Shenzhen</strain>
        <tissue evidence="5">Stem</tissue>
    </source>
</reference>
<dbReference type="Pfam" id="PF21938">
    <property type="entry name" value="CAP_N"/>
    <property type="match status" value="1"/>
</dbReference>
<sequence>MEKGLVERLEAAVTRLETLAVGPQPLVSSRDLLDGQLLDPSIDAFDGLVGNFLKKLVAAAEKIGGQVLEATKILEQAFAVEKELLVKAKQTQKPSLEDLALFLKPLNELIVKAHAMTEGRRSDFFNHVKALADSLTALAWIAYLGKDCGISLPITHVEESWQMAEFYNNKILVQYRNKDQDHVDWAKALKELYIPGLQDYVKSFYALGPVWGPPGSAPVSASFPAPSQAKASNGKAPAPPTLPSAPLFTSETASARPKQGMSAVFEELSSGKSVTAGLRKVTDDMKTKNQADRTGLVNKNEKEKRSSFPAFSKAGPPKLELQLGRKWAVENQIGKKNLVIDECDAKQSVYVYGCKDTVLQVKGFCANYIHRQHWRLPTIPQQRFTRNFHNYCKVK</sequence>
<dbReference type="PANTHER" id="PTHR10652">
    <property type="entry name" value="ADENYLYL CYCLASE-ASSOCIATED PROTEIN"/>
    <property type="match status" value="1"/>
</dbReference>
<proteinExistence type="inferred from homology"/>
<dbReference type="Gene3D" id="2.160.20.70">
    <property type="match status" value="1"/>
</dbReference>
<dbReference type="InterPro" id="IPR013912">
    <property type="entry name" value="Adenylate_cyclase-assoc_CAP_C"/>
</dbReference>
<feature type="domain" description="C-CAP/cofactor C-like" evidence="4">
    <location>
        <begin position="316"/>
        <end position="395"/>
    </location>
</feature>
<dbReference type="InterPro" id="IPR036223">
    <property type="entry name" value="CAP_C_sf"/>
</dbReference>
<dbReference type="SUPFAM" id="SSF69340">
    <property type="entry name" value="C-terminal domain of adenylylcyclase associated protein"/>
    <property type="match status" value="1"/>
</dbReference>
<dbReference type="EMBL" id="KZ452013">
    <property type="protein sequence ID" value="PKA51365.1"/>
    <property type="molecule type" value="Genomic_DNA"/>
</dbReference>
<dbReference type="InterPro" id="IPR013992">
    <property type="entry name" value="Adenylate_cyclase-assoc_CAP_N"/>
</dbReference>
<evidence type="ECO:0000256" key="2">
    <source>
        <dbReference type="RuleBase" id="RU000647"/>
    </source>
</evidence>
<organism evidence="5 6">
    <name type="scientific">Apostasia shenzhenica</name>
    <dbReference type="NCBI Taxonomy" id="1088818"/>
    <lineage>
        <taxon>Eukaryota</taxon>
        <taxon>Viridiplantae</taxon>
        <taxon>Streptophyta</taxon>
        <taxon>Embryophyta</taxon>
        <taxon>Tracheophyta</taxon>
        <taxon>Spermatophyta</taxon>
        <taxon>Magnoliopsida</taxon>
        <taxon>Liliopsida</taxon>
        <taxon>Asparagales</taxon>
        <taxon>Orchidaceae</taxon>
        <taxon>Apostasioideae</taxon>
        <taxon>Apostasia</taxon>
    </lineage>
</organism>
<dbReference type="AlphaFoldDB" id="A0A2I0A767"/>
<feature type="region of interest" description="Disordered" evidence="3">
    <location>
        <begin position="217"/>
        <end position="248"/>
    </location>
</feature>
<feature type="compositionally biased region" description="Low complexity" evidence="3">
    <location>
        <begin position="217"/>
        <end position="229"/>
    </location>
</feature>
<dbReference type="Proteomes" id="UP000236161">
    <property type="component" value="Unassembled WGS sequence"/>
</dbReference>
<evidence type="ECO:0000313" key="5">
    <source>
        <dbReference type="EMBL" id="PKA51365.1"/>
    </source>
</evidence>
<dbReference type="GO" id="GO:0007015">
    <property type="term" value="P:actin filament organization"/>
    <property type="evidence" value="ECO:0007669"/>
    <property type="project" value="TreeGrafter"/>
</dbReference>
<evidence type="ECO:0000256" key="3">
    <source>
        <dbReference type="SAM" id="MobiDB-lite"/>
    </source>
</evidence>
<dbReference type="GO" id="GO:0005737">
    <property type="term" value="C:cytoplasm"/>
    <property type="evidence" value="ECO:0007669"/>
    <property type="project" value="TreeGrafter"/>
</dbReference>
<accession>A0A2I0A767</accession>
<dbReference type="Pfam" id="PF08603">
    <property type="entry name" value="CAP_C"/>
    <property type="match status" value="1"/>
</dbReference>
<comment type="similarity">
    <text evidence="1 2">Belongs to the CAP family.</text>
</comment>
<dbReference type="STRING" id="1088818.A0A2I0A767"/>
<dbReference type="GO" id="GO:0019933">
    <property type="term" value="P:cAMP-mediated signaling"/>
    <property type="evidence" value="ECO:0007669"/>
    <property type="project" value="TreeGrafter"/>
</dbReference>
<dbReference type="InterPro" id="IPR018106">
    <property type="entry name" value="CAP_CS_N"/>
</dbReference>
<dbReference type="InterPro" id="IPR053950">
    <property type="entry name" value="CAP_N"/>
</dbReference>
<dbReference type="OrthoDB" id="1601at2759"/>
<dbReference type="PANTHER" id="PTHR10652:SF0">
    <property type="entry name" value="ADENYLYL CYCLASE-ASSOCIATED PROTEIN"/>
    <property type="match status" value="1"/>
</dbReference>
<dbReference type="InterPro" id="IPR036222">
    <property type="entry name" value="CAP_N_sf"/>
</dbReference>
<dbReference type="Gene3D" id="1.25.40.330">
    <property type="entry name" value="Adenylate cyclase-associated CAP, N-terminal domain"/>
    <property type="match status" value="1"/>
</dbReference>
<dbReference type="SUPFAM" id="SSF101278">
    <property type="entry name" value="N-terminal domain of adenylylcyclase associated protein, CAP"/>
    <property type="match status" value="1"/>
</dbReference>
<name>A0A2I0A767_9ASPA</name>
<dbReference type="InterPro" id="IPR017901">
    <property type="entry name" value="C-CAP_CF_C-like"/>
</dbReference>
<gene>
    <name evidence="5" type="ORF">AXF42_Ash002730</name>
</gene>
<dbReference type="PROSITE" id="PS51329">
    <property type="entry name" value="C_CAP_COFACTOR_C"/>
    <property type="match status" value="1"/>
</dbReference>